<accession>A0A3R9GD02</accession>
<feature type="transmembrane region" description="Helical" evidence="1">
    <location>
        <begin position="46"/>
        <end position="65"/>
    </location>
</feature>
<evidence type="ECO:0000313" key="2">
    <source>
        <dbReference type="EMBL" id="RSE27880.1"/>
    </source>
</evidence>
<keyword evidence="1" id="KW-0472">Membrane</keyword>
<comment type="caution">
    <text evidence="2">The sequence shown here is derived from an EMBL/GenBank/DDBJ whole genome shotgun (WGS) entry which is preliminary data.</text>
</comment>
<keyword evidence="1" id="KW-0812">Transmembrane</keyword>
<evidence type="ECO:0000256" key="1">
    <source>
        <dbReference type="SAM" id="Phobius"/>
    </source>
</evidence>
<feature type="transmembrane region" description="Helical" evidence="1">
    <location>
        <begin position="95"/>
        <end position="116"/>
    </location>
</feature>
<evidence type="ECO:0000313" key="3">
    <source>
        <dbReference type="Proteomes" id="UP000275331"/>
    </source>
</evidence>
<organism evidence="2 3">
    <name type="scientific">Atlantibacter subterraneus</name>
    <dbReference type="NCBI Taxonomy" id="255519"/>
    <lineage>
        <taxon>Bacteria</taxon>
        <taxon>Pseudomonadati</taxon>
        <taxon>Pseudomonadota</taxon>
        <taxon>Gammaproteobacteria</taxon>
        <taxon>Enterobacterales</taxon>
        <taxon>Enterobacteriaceae</taxon>
        <taxon>Atlantibacter</taxon>
    </lineage>
</organism>
<keyword evidence="1" id="KW-1133">Transmembrane helix</keyword>
<dbReference type="AlphaFoldDB" id="A0A3R9GD02"/>
<feature type="transmembrane region" description="Helical" evidence="1">
    <location>
        <begin position="71"/>
        <end position="88"/>
    </location>
</feature>
<gene>
    <name evidence="2" type="ORF">EGT71_05675</name>
</gene>
<protein>
    <submittedName>
        <fullName evidence="2">Uncharacterized protein</fullName>
    </submittedName>
</protein>
<dbReference type="Proteomes" id="UP000275331">
    <property type="component" value="Unassembled WGS sequence"/>
</dbReference>
<feature type="transmembrane region" description="Helical" evidence="1">
    <location>
        <begin position="6"/>
        <end position="25"/>
    </location>
</feature>
<reference evidence="2 3" key="1">
    <citation type="submission" date="2018-10" db="EMBL/GenBank/DDBJ databases">
        <title>Transmission dynamics of multidrug resistant bacteria on intensive care unit surfaces.</title>
        <authorList>
            <person name="D'Souza A.W."/>
            <person name="Potter R.F."/>
            <person name="Wallace M."/>
            <person name="Shupe A."/>
            <person name="Patel S."/>
            <person name="Sun S."/>
            <person name="Gul D."/>
            <person name="Kwon J.H."/>
            <person name="Andleeb S."/>
            <person name="Burnham C.-A.D."/>
            <person name="Dantas G."/>
        </authorList>
    </citation>
    <scope>NUCLEOTIDE SEQUENCE [LARGE SCALE GENOMIC DNA]</scope>
    <source>
        <strain evidence="2 3">AS_373</strain>
    </source>
</reference>
<proteinExistence type="predicted"/>
<name>A0A3R9GD02_9ENTR</name>
<dbReference type="EMBL" id="RHXB01000003">
    <property type="protein sequence ID" value="RSE27880.1"/>
    <property type="molecule type" value="Genomic_DNA"/>
</dbReference>
<sequence length="124" mass="14585">MKINFILLTFKFIAAVVSGLVIVLIHNYGHSLYMENFIPQSHGITLGFVRFYILYIMLPSLFIMVFTSNKIFIFTYFIIMFAMFSLWFSSHPLRICLLSISYSTATWFLFLIKHFIEKSSLNNK</sequence>